<name>A0A931J0M0_9BURK</name>
<dbReference type="SUPFAM" id="SSF81901">
    <property type="entry name" value="HCP-like"/>
    <property type="match status" value="1"/>
</dbReference>
<evidence type="ECO:0000256" key="3">
    <source>
        <dbReference type="PROSITE-ProRule" id="PRU00339"/>
    </source>
</evidence>
<gene>
    <name evidence="6" type="primary">prsT</name>
    <name evidence="6" type="ORF">I7X39_06420</name>
</gene>
<dbReference type="InterPro" id="IPR014266">
    <property type="entry name" value="PEP-CTERM_TPR_PrsT"/>
</dbReference>
<evidence type="ECO:0000256" key="5">
    <source>
        <dbReference type="SAM" id="SignalP"/>
    </source>
</evidence>
<organism evidence="6 7">
    <name type="scientific">Inhella proteolytica</name>
    <dbReference type="NCBI Taxonomy" id="2795029"/>
    <lineage>
        <taxon>Bacteria</taxon>
        <taxon>Pseudomonadati</taxon>
        <taxon>Pseudomonadota</taxon>
        <taxon>Betaproteobacteria</taxon>
        <taxon>Burkholderiales</taxon>
        <taxon>Sphaerotilaceae</taxon>
        <taxon>Inhella</taxon>
    </lineage>
</organism>
<dbReference type="SMART" id="SM00028">
    <property type="entry name" value="TPR"/>
    <property type="match status" value="12"/>
</dbReference>
<protein>
    <submittedName>
        <fullName evidence="6">PEP-CTERM system TPR-repeat protein PrsT</fullName>
    </submittedName>
</protein>
<dbReference type="InterPro" id="IPR051012">
    <property type="entry name" value="CellSynth/LPSAsmb/PSIAsmb"/>
</dbReference>
<dbReference type="SUPFAM" id="SSF48452">
    <property type="entry name" value="TPR-like"/>
    <property type="match status" value="3"/>
</dbReference>
<dbReference type="Pfam" id="PF14559">
    <property type="entry name" value="TPR_19"/>
    <property type="match status" value="2"/>
</dbReference>
<evidence type="ECO:0000256" key="4">
    <source>
        <dbReference type="SAM" id="Coils"/>
    </source>
</evidence>
<dbReference type="Proteomes" id="UP000613266">
    <property type="component" value="Unassembled WGS sequence"/>
</dbReference>
<evidence type="ECO:0000256" key="2">
    <source>
        <dbReference type="ARBA" id="ARBA00022803"/>
    </source>
</evidence>
<feature type="repeat" description="TPR" evidence="3">
    <location>
        <begin position="371"/>
        <end position="404"/>
    </location>
</feature>
<sequence>MHQPSSRNRTRVSALLFCAFALSACNTSNGDGVALGKQSLAEANTPAAIIHFKSALQQDPQRWEARALLGQSLLRVGDVNGAAIELEKALEGGYSREVVVPSLASALLRQGKHQALFDRFGNTSLTDPAATASLQTTLAVAHWQREDRSKAQAALDRALAAQPNFGMATLLKAQIAAADGDFDRALELTQLTLKHNEKDLQALLLLAALQGMGKGDQPAATATLERALVVEPKFIDAHKALVFQALQSGDMALTERRLDRLRAVAPKHSVTSYLSAFMAYAQRDFKQARALAEPLLKASGNNPQVLVLAALIEEHGGSLLQAEAHLGKAINLAPGEAQPRVLLANLFLRKGQEARALATVEPLLNARPPQPLALALAADAYLRRGEREKAEALYAEAAKLAPADSRSSVALASLRATQGDGESGLRELEMLSRSAKPQDIYADLALFNAHMRKRDFPGALKSAEQLIAKQPKQATPWIMKAGVYELMDDGINAKAALEKAVELEPRNLRAVLRLTDYDTHLGQPEKAVERLKSLADAGSIQAELALAARQRRAGQTPEQALEALRQIAQKHRKEPEARLALVQELLSQGLSAAALDEAQSALSVLPDDLGIMVALGTAQLQAKKGEEAVNTFRKVASADPGNVQVQYRVAEALLTNGRQAESVATLRRILETRPDFLPAQRALASILVRSGDSNGALKIARSIQSKRPESDFGHLLEGDIEAGRKRWAAGIAAYRRALAKSPSGEAAAKLHTTLQSAGDSKVAGQFAAQWRNDHPDDSQFLSHLSGIALQQGRYDEAEALLQAVLKLSPGRATAWANLAFAKMKLGHPGAIDDARKAVQLAPQEPALHHSLAQVLEADRQWAPALEAAQRAVKASGGNNPAFRLTVARLYAATGDKEAARRELKALSDLAQDFEGKAEALELLRKL</sequence>
<dbReference type="PROSITE" id="PS50005">
    <property type="entry name" value="TPR"/>
    <property type="match status" value="3"/>
</dbReference>
<dbReference type="Gene3D" id="1.25.40.10">
    <property type="entry name" value="Tetratricopeptide repeat domain"/>
    <property type="match status" value="5"/>
</dbReference>
<feature type="chain" id="PRO_5036974631" evidence="5">
    <location>
        <begin position="31"/>
        <end position="926"/>
    </location>
</feature>
<accession>A0A931J0M0</accession>
<dbReference type="PANTHER" id="PTHR45586">
    <property type="entry name" value="TPR REPEAT-CONTAINING PROTEIN PA4667"/>
    <property type="match status" value="1"/>
</dbReference>
<proteinExistence type="predicted"/>
<keyword evidence="1" id="KW-0677">Repeat</keyword>
<dbReference type="Pfam" id="PF13181">
    <property type="entry name" value="TPR_8"/>
    <property type="match status" value="1"/>
</dbReference>
<dbReference type="InterPro" id="IPR019734">
    <property type="entry name" value="TPR_rpt"/>
</dbReference>
<keyword evidence="5" id="KW-0732">Signal</keyword>
<feature type="repeat" description="TPR" evidence="3">
    <location>
        <begin position="778"/>
        <end position="811"/>
    </location>
</feature>
<dbReference type="PANTHER" id="PTHR45586:SF1">
    <property type="entry name" value="LIPOPOLYSACCHARIDE ASSEMBLY PROTEIN B"/>
    <property type="match status" value="1"/>
</dbReference>
<feature type="signal peptide" evidence="5">
    <location>
        <begin position="1"/>
        <end position="30"/>
    </location>
</feature>
<reference evidence="6" key="1">
    <citation type="submission" date="2020-12" db="EMBL/GenBank/DDBJ databases">
        <title>The genome sequence of Inhella sp. 1Y17.</title>
        <authorList>
            <person name="Liu Y."/>
        </authorList>
    </citation>
    <scope>NUCLEOTIDE SEQUENCE</scope>
    <source>
        <strain evidence="6">1Y17</strain>
    </source>
</reference>
<feature type="repeat" description="TPR" evidence="3">
    <location>
        <begin position="609"/>
        <end position="642"/>
    </location>
</feature>
<dbReference type="InterPro" id="IPR011990">
    <property type="entry name" value="TPR-like_helical_dom_sf"/>
</dbReference>
<evidence type="ECO:0000313" key="6">
    <source>
        <dbReference type="EMBL" id="MBH9576533.1"/>
    </source>
</evidence>
<keyword evidence="7" id="KW-1185">Reference proteome</keyword>
<evidence type="ECO:0000313" key="7">
    <source>
        <dbReference type="Proteomes" id="UP000613266"/>
    </source>
</evidence>
<comment type="caution">
    <text evidence="6">The sequence shown here is derived from an EMBL/GenBank/DDBJ whole genome shotgun (WGS) entry which is preliminary data.</text>
</comment>
<dbReference type="AlphaFoldDB" id="A0A931J0M0"/>
<dbReference type="PROSITE" id="PS51257">
    <property type="entry name" value="PROKAR_LIPOPROTEIN"/>
    <property type="match status" value="1"/>
</dbReference>
<keyword evidence="2 3" id="KW-0802">TPR repeat</keyword>
<feature type="coiled-coil region" evidence="4">
    <location>
        <begin position="896"/>
        <end position="923"/>
    </location>
</feature>
<dbReference type="RefSeq" id="WP_198110143.1">
    <property type="nucleotide sequence ID" value="NZ_JAEDAK010000003.1"/>
</dbReference>
<evidence type="ECO:0000256" key="1">
    <source>
        <dbReference type="ARBA" id="ARBA00022737"/>
    </source>
</evidence>
<dbReference type="EMBL" id="JAEDAK010000003">
    <property type="protein sequence ID" value="MBH9576533.1"/>
    <property type="molecule type" value="Genomic_DNA"/>
</dbReference>
<dbReference type="NCBIfam" id="TIGR02917">
    <property type="entry name" value="PEP_TPR_lipo"/>
    <property type="match status" value="1"/>
</dbReference>
<keyword evidence="4" id="KW-0175">Coiled coil</keyword>
<dbReference type="Pfam" id="PF13432">
    <property type="entry name" value="TPR_16"/>
    <property type="match status" value="3"/>
</dbReference>